<gene>
    <name evidence="7" type="ORF">U472_09575</name>
</gene>
<comment type="subcellular location">
    <subcellularLocation>
        <location evidence="5">Cell membrane</location>
        <topology evidence="5">Multi-pass membrane protein</topology>
    </subcellularLocation>
    <subcellularLocation>
        <location evidence="1">Membrane</location>
        <topology evidence="1">Multi-pass membrane protein</topology>
    </subcellularLocation>
</comment>
<dbReference type="EMBL" id="LWDV01000009">
    <property type="protein sequence ID" value="OCL26740.1"/>
    <property type="molecule type" value="Genomic_DNA"/>
</dbReference>
<evidence type="ECO:0000256" key="3">
    <source>
        <dbReference type="ARBA" id="ARBA00022989"/>
    </source>
</evidence>
<name>A0A1C0A951_9FIRM</name>
<accession>A0A1C0A951</accession>
<organism evidence="7 8">
    <name type="scientific">Orenia metallireducens</name>
    <dbReference type="NCBI Taxonomy" id="1413210"/>
    <lineage>
        <taxon>Bacteria</taxon>
        <taxon>Bacillati</taxon>
        <taxon>Bacillota</taxon>
        <taxon>Clostridia</taxon>
        <taxon>Halanaerobiales</taxon>
        <taxon>Halobacteroidaceae</taxon>
        <taxon>Orenia</taxon>
    </lineage>
</organism>
<dbReference type="PANTHER" id="PTHR43839:SF1">
    <property type="entry name" value="OPPC IN A BINDING PROTEIN-DEPENDENT TRANSPORT SYSTEM"/>
    <property type="match status" value="1"/>
</dbReference>
<dbReference type="SUPFAM" id="SSF161098">
    <property type="entry name" value="MetI-like"/>
    <property type="match status" value="1"/>
</dbReference>
<dbReference type="GO" id="GO:0055085">
    <property type="term" value="P:transmembrane transport"/>
    <property type="evidence" value="ECO:0007669"/>
    <property type="project" value="InterPro"/>
</dbReference>
<dbReference type="InterPro" id="IPR025966">
    <property type="entry name" value="OppC_N"/>
</dbReference>
<protein>
    <submittedName>
        <fullName evidence="7">ABC transporter permease</fullName>
    </submittedName>
</protein>
<proteinExistence type="inferred from homology"/>
<dbReference type="AlphaFoldDB" id="A0A1C0A951"/>
<reference evidence="8" key="1">
    <citation type="submission" date="2016-07" db="EMBL/GenBank/DDBJ databases">
        <authorList>
            <person name="Florea S."/>
            <person name="Webb J.S."/>
            <person name="Jaromczyk J."/>
            <person name="Schardl C.L."/>
        </authorList>
    </citation>
    <scope>NUCLEOTIDE SEQUENCE [LARGE SCALE GENOMIC DNA]</scope>
    <source>
        <strain evidence="8">Z6</strain>
    </source>
</reference>
<dbReference type="PANTHER" id="PTHR43839">
    <property type="entry name" value="OPPC IN A BINDING PROTEIN-DEPENDENT TRANSPORT SYSTEM"/>
    <property type="match status" value="1"/>
</dbReference>
<dbReference type="Pfam" id="PF00528">
    <property type="entry name" value="BPD_transp_1"/>
    <property type="match status" value="1"/>
</dbReference>
<keyword evidence="3" id="KW-1133">Transmembrane helix</keyword>
<dbReference type="Gene3D" id="1.10.3720.10">
    <property type="entry name" value="MetI-like"/>
    <property type="match status" value="1"/>
</dbReference>
<dbReference type="CDD" id="cd06261">
    <property type="entry name" value="TM_PBP2"/>
    <property type="match status" value="1"/>
</dbReference>
<keyword evidence="8" id="KW-1185">Reference proteome</keyword>
<evidence type="ECO:0000313" key="7">
    <source>
        <dbReference type="EMBL" id="OCL26740.1"/>
    </source>
</evidence>
<dbReference type="InterPro" id="IPR000515">
    <property type="entry name" value="MetI-like"/>
</dbReference>
<comment type="caution">
    <text evidence="7">The sequence shown here is derived from an EMBL/GenBank/DDBJ whole genome shotgun (WGS) entry which is preliminary data.</text>
</comment>
<dbReference type="Pfam" id="PF12911">
    <property type="entry name" value="OppC_N"/>
    <property type="match status" value="1"/>
</dbReference>
<reference evidence="7 8" key="2">
    <citation type="submission" date="2016-08" db="EMBL/GenBank/DDBJ databases">
        <title>Orenia metallireducens sp. nov. strain Z6, a Novel Metal-reducing Firmicute from the Deep Subsurface.</title>
        <authorList>
            <person name="Maxim B.I."/>
            <person name="Kenneth K."/>
            <person name="Flynn T.M."/>
            <person name="Oloughlin E.J."/>
            <person name="Locke R.A."/>
            <person name="Weber J.R."/>
            <person name="Egan S.M."/>
            <person name="Mackie R.I."/>
            <person name="Cann I.K."/>
        </authorList>
    </citation>
    <scope>NUCLEOTIDE SEQUENCE [LARGE SCALE GENOMIC DNA]</scope>
    <source>
        <strain evidence="7 8">Z6</strain>
    </source>
</reference>
<feature type="domain" description="ABC transmembrane type-1" evidence="6">
    <location>
        <begin position="126"/>
        <end position="322"/>
    </location>
</feature>
<dbReference type="GO" id="GO:0005886">
    <property type="term" value="C:plasma membrane"/>
    <property type="evidence" value="ECO:0007669"/>
    <property type="project" value="UniProtKB-SubCell"/>
</dbReference>
<evidence type="ECO:0000256" key="4">
    <source>
        <dbReference type="ARBA" id="ARBA00023136"/>
    </source>
</evidence>
<keyword evidence="5" id="KW-0813">Transport</keyword>
<dbReference type="PROSITE" id="PS50928">
    <property type="entry name" value="ABC_TM1"/>
    <property type="match status" value="1"/>
</dbReference>
<evidence type="ECO:0000256" key="1">
    <source>
        <dbReference type="ARBA" id="ARBA00004141"/>
    </source>
</evidence>
<dbReference type="Proteomes" id="UP000093514">
    <property type="component" value="Unassembled WGS sequence"/>
</dbReference>
<comment type="similarity">
    <text evidence="5">Belongs to the binding-protein-dependent transport system permease family.</text>
</comment>
<sequence length="334" mass="37139">MASIAAVIILILYLVVILAGFLAPYHPNQAFKNHFFHPPTKIHIKDDDGLTWPYVYATKEVGWAKYEEDKSKKYPINLFYHGSEYKFLKLIPTNIHFIGVDESAHLFLMGTDNYGRDIFSRILFGGRVSMFLGFAGILITSIFGLLIGGVAGYYGGWIDSLLMRIVEVILSIPSFYLLLALAAVLPIKLSSTFRFFLIILILSFIGWAGMARVVRGMVMAIKGQDYVVAAQSLGASDFRIIWKHILPRATTYVIVRATLAIPGYILMESGLSFIGLGIQQPDASWGNMLSSAQSITKITSFPWLLIPGLMIFITILSFNLLGDGVRDALDPKNE</sequence>
<keyword evidence="2" id="KW-0812">Transmembrane</keyword>
<evidence type="ECO:0000259" key="6">
    <source>
        <dbReference type="PROSITE" id="PS50928"/>
    </source>
</evidence>
<evidence type="ECO:0000313" key="8">
    <source>
        <dbReference type="Proteomes" id="UP000093514"/>
    </source>
</evidence>
<evidence type="ECO:0000256" key="5">
    <source>
        <dbReference type="RuleBase" id="RU363032"/>
    </source>
</evidence>
<dbReference type="InterPro" id="IPR035906">
    <property type="entry name" value="MetI-like_sf"/>
</dbReference>
<evidence type="ECO:0000256" key="2">
    <source>
        <dbReference type="ARBA" id="ARBA00022692"/>
    </source>
</evidence>
<keyword evidence="4" id="KW-0472">Membrane</keyword>